<dbReference type="RefSeq" id="WP_074755108.1">
    <property type="nucleotide sequence ID" value="NZ_FNCO01000011.1"/>
</dbReference>
<dbReference type="AlphaFoldDB" id="A0A1G8IKJ8"/>
<accession>A0A1G8IKJ8</accession>
<organism evidence="1 2">
    <name type="scientific">Pseudomonas abietaniphila</name>
    <dbReference type="NCBI Taxonomy" id="89065"/>
    <lineage>
        <taxon>Bacteria</taxon>
        <taxon>Pseudomonadati</taxon>
        <taxon>Pseudomonadota</taxon>
        <taxon>Gammaproteobacteria</taxon>
        <taxon>Pseudomonadales</taxon>
        <taxon>Pseudomonadaceae</taxon>
        <taxon>Pseudomonas</taxon>
    </lineage>
</organism>
<gene>
    <name evidence="1" type="ORF">SAMN05216605_11184</name>
</gene>
<evidence type="ECO:0000313" key="1">
    <source>
        <dbReference type="EMBL" id="SDI19476.1"/>
    </source>
</evidence>
<keyword evidence="2" id="KW-1185">Reference proteome</keyword>
<evidence type="ECO:0008006" key="3">
    <source>
        <dbReference type="Google" id="ProtNLM"/>
    </source>
</evidence>
<dbReference type="EMBL" id="FNCO01000011">
    <property type="protein sequence ID" value="SDI19476.1"/>
    <property type="molecule type" value="Genomic_DNA"/>
</dbReference>
<name>A0A1G8IKJ8_9PSED</name>
<dbReference type="Proteomes" id="UP000182894">
    <property type="component" value="Unassembled WGS sequence"/>
</dbReference>
<proteinExistence type="predicted"/>
<reference evidence="2" key="1">
    <citation type="submission" date="2016-10" db="EMBL/GenBank/DDBJ databases">
        <authorList>
            <person name="Varghese N."/>
            <person name="Submissions S."/>
        </authorList>
    </citation>
    <scope>NUCLEOTIDE SEQUENCE [LARGE SCALE GENOMIC DNA]</scope>
    <source>
        <strain evidence="2">ATCC 700689</strain>
    </source>
</reference>
<dbReference type="InterPro" id="IPR045662">
    <property type="entry name" value="DUF6388"/>
</dbReference>
<protein>
    <recommendedName>
        <fullName evidence="3">Dephospho-CoA kinase</fullName>
    </recommendedName>
</protein>
<dbReference type="STRING" id="89065.SAMN05216605_11184"/>
<dbReference type="Pfam" id="PF19925">
    <property type="entry name" value="DUF6388"/>
    <property type="match status" value="1"/>
</dbReference>
<sequence length="97" mass="11079">MNKEEWIEAALPNYILTNPALLAEISGLSEKDQLDQILWAFEDEAEALNIEPWELALDFSDKSEDEVKALRLAVHQEAAKTLEMDWEEYCALNAVEV</sequence>
<dbReference type="OrthoDB" id="6898060at2"/>
<evidence type="ECO:0000313" key="2">
    <source>
        <dbReference type="Proteomes" id="UP000182894"/>
    </source>
</evidence>